<evidence type="ECO:0000256" key="7">
    <source>
        <dbReference type="ARBA" id="ARBA00023163"/>
    </source>
</evidence>
<dbReference type="InterPro" id="IPR036236">
    <property type="entry name" value="Znf_C2H2_sf"/>
</dbReference>
<dbReference type="FunFam" id="3.30.160.60:FF:000130">
    <property type="entry name" value="Spalt-like transcription factor 4"/>
    <property type="match status" value="1"/>
</dbReference>
<accession>A0A8J8P0X8</accession>
<keyword evidence="12" id="KW-1185">Reference proteome</keyword>
<evidence type="ECO:0000313" key="12">
    <source>
        <dbReference type="Proteomes" id="UP000785679"/>
    </source>
</evidence>
<dbReference type="Proteomes" id="UP000785679">
    <property type="component" value="Unassembled WGS sequence"/>
</dbReference>
<comment type="subcellular location">
    <subcellularLocation>
        <location evidence="1">Nucleus</location>
    </subcellularLocation>
</comment>
<keyword evidence="5" id="KW-0862">Zinc</keyword>
<evidence type="ECO:0000256" key="2">
    <source>
        <dbReference type="ARBA" id="ARBA00022723"/>
    </source>
</evidence>
<dbReference type="OrthoDB" id="372803at2759"/>
<keyword evidence="3" id="KW-0677">Repeat</keyword>
<dbReference type="Pfam" id="PF13894">
    <property type="entry name" value="zf-C2H2_4"/>
    <property type="match status" value="1"/>
</dbReference>
<dbReference type="PROSITE" id="PS50157">
    <property type="entry name" value="ZINC_FINGER_C2H2_2"/>
    <property type="match status" value="4"/>
</dbReference>
<dbReference type="SMART" id="SM00355">
    <property type="entry name" value="ZnF_C2H2"/>
    <property type="match status" value="4"/>
</dbReference>
<keyword evidence="2" id="KW-0479">Metal-binding</keyword>
<sequence length="828" mass="91404">MQQYQQQLYPSNGFGQQSAFISTSYPSTTIIENSGFIQSMPTVHNLSSTSIKISVIFATNIVQVEVEKASQLCDLINFLKEIFALEDTLNHKQQNGNQVMNRSRNSLKTTDNPQIALEEVRGPRTSASNDDSFVQTVQQLTNGGHYYMWILGGALRHTHKSLLPKEDSAPFEAANFKGTYGEQSLFSSSTNPRLSNIKYTKQPISHSSVWGTSAATSSNPLQQTSRGAADELFSLPMLCPFLECQKEFRHSGNLKTHMRSHTNDRPYKCMHPGCHYSFITKGHLKTHLMNHRDIKPHRCHLCSTSYSQKSRLQIHLRKHLGVKPFKCDICQKVFTEKGNLKVHLKSHHASTHSKSASNTQMPVHQQQVSFGIPQMSQLPSIPSFGSTNVALERISGSNNSSVQQNHMPQAIQQDNQNLPLVEQTAITSGNSAKSFGAACQIRSFEVNGAPIIKALPTQQLINNNANLLIQPSTMNQQSAVHYSIISPPSQDTLQTLTLGNVFQKSSHAFSGQGNLSSDLHKIQAQKMMMLSTTQQNDNDANSPISGLNQMNVRKNSTASNSSDFIAQFNNAPQVSGFRSLGTCPSQQYIEQNSFGTQPQFINSSNGGYVKYPLSNGSSLDNFTPKSNNGFQQAFHFTNPQTCNSQSLFRPATFAGLLPIQQKPLPQTNIFPMGQVTSYNSLFSNNLQQNVQQTTPAGSTFTPAGAFSTQSSFNQANNLGEAQINNSSMKFRIQSNGESTNITNEQFSAGTFSKEQSPVTTLFLSKDFQKSLLPAPQTQFGSINPNMHQYSQDQRLNNLASQPIFSQVNGGNGTSSYFFNINSQQVSRV</sequence>
<keyword evidence="8" id="KW-0539">Nucleus</keyword>
<dbReference type="AlphaFoldDB" id="A0A8J8P0X8"/>
<feature type="domain" description="C2H2-type" evidence="10">
    <location>
        <begin position="237"/>
        <end position="266"/>
    </location>
</feature>
<dbReference type="SUPFAM" id="SSF57667">
    <property type="entry name" value="beta-beta-alpha zinc fingers"/>
    <property type="match status" value="2"/>
</dbReference>
<evidence type="ECO:0000259" key="10">
    <source>
        <dbReference type="PROSITE" id="PS50157"/>
    </source>
</evidence>
<dbReference type="Pfam" id="PF00096">
    <property type="entry name" value="zf-C2H2"/>
    <property type="match status" value="1"/>
</dbReference>
<evidence type="ECO:0000256" key="4">
    <source>
        <dbReference type="ARBA" id="ARBA00022771"/>
    </source>
</evidence>
<keyword evidence="4 9" id="KW-0863">Zinc-finger</keyword>
<dbReference type="InterPro" id="IPR013087">
    <property type="entry name" value="Znf_C2H2_type"/>
</dbReference>
<name>A0A8J8P0X8_HALGN</name>
<evidence type="ECO:0000256" key="1">
    <source>
        <dbReference type="ARBA" id="ARBA00004123"/>
    </source>
</evidence>
<dbReference type="GO" id="GO:0005634">
    <property type="term" value="C:nucleus"/>
    <property type="evidence" value="ECO:0007669"/>
    <property type="project" value="UniProtKB-SubCell"/>
</dbReference>
<evidence type="ECO:0000256" key="8">
    <source>
        <dbReference type="ARBA" id="ARBA00023242"/>
    </source>
</evidence>
<dbReference type="GO" id="GO:0008270">
    <property type="term" value="F:zinc ion binding"/>
    <property type="evidence" value="ECO:0007669"/>
    <property type="project" value="UniProtKB-KW"/>
</dbReference>
<dbReference type="GO" id="GO:0000978">
    <property type="term" value="F:RNA polymerase II cis-regulatory region sequence-specific DNA binding"/>
    <property type="evidence" value="ECO:0007669"/>
    <property type="project" value="TreeGrafter"/>
</dbReference>
<evidence type="ECO:0000256" key="5">
    <source>
        <dbReference type="ARBA" id="ARBA00022833"/>
    </source>
</evidence>
<dbReference type="PROSITE" id="PS00028">
    <property type="entry name" value="ZINC_FINGER_C2H2_1"/>
    <property type="match status" value="4"/>
</dbReference>
<feature type="domain" description="C2H2-type" evidence="10">
    <location>
        <begin position="297"/>
        <end position="324"/>
    </location>
</feature>
<feature type="domain" description="C2H2-type" evidence="10">
    <location>
        <begin position="325"/>
        <end position="352"/>
    </location>
</feature>
<evidence type="ECO:0000313" key="11">
    <source>
        <dbReference type="EMBL" id="TNV85411.1"/>
    </source>
</evidence>
<proteinExistence type="predicted"/>
<reference evidence="11" key="1">
    <citation type="submission" date="2019-06" db="EMBL/GenBank/DDBJ databases">
        <authorList>
            <person name="Zheng W."/>
        </authorList>
    </citation>
    <scope>NUCLEOTIDE SEQUENCE</scope>
    <source>
        <strain evidence="11">QDHG01</strain>
    </source>
</reference>
<keyword evidence="6" id="KW-0805">Transcription regulation</keyword>
<comment type="caution">
    <text evidence="11">The sequence shown here is derived from an EMBL/GenBank/DDBJ whole genome shotgun (WGS) entry which is preliminary data.</text>
</comment>
<dbReference type="PANTHER" id="PTHR23235:SF142">
    <property type="entry name" value="ZINC FINGER PROTEIN 384"/>
    <property type="match status" value="1"/>
</dbReference>
<evidence type="ECO:0000256" key="9">
    <source>
        <dbReference type="PROSITE-ProRule" id="PRU00042"/>
    </source>
</evidence>
<dbReference type="Gene3D" id="3.30.160.60">
    <property type="entry name" value="Classic Zinc Finger"/>
    <property type="match status" value="4"/>
</dbReference>
<protein>
    <recommendedName>
        <fullName evidence="10">C2H2-type domain-containing protein</fullName>
    </recommendedName>
</protein>
<dbReference type="FunFam" id="3.30.160.60:FF:000100">
    <property type="entry name" value="Zinc finger 45-like"/>
    <property type="match status" value="1"/>
</dbReference>
<dbReference type="PANTHER" id="PTHR23235">
    <property type="entry name" value="KRUEPPEL-LIKE TRANSCRIPTION FACTOR"/>
    <property type="match status" value="1"/>
</dbReference>
<evidence type="ECO:0000256" key="3">
    <source>
        <dbReference type="ARBA" id="ARBA00022737"/>
    </source>
</evidence>
<dbReference type="GO" id="GO:0000981">
    <property type="term" value="F:DNA-binding transcription factor activity, RNA polymerase II-specific"/>
    <property type="evidence" value="ECO:0007669"/>
    <property type="project" value="TreeGrafter"/>
</dbReference>
<feature type="domain" description="C2H2-type" evidence="10">
    <location>
        <begin position="267"/>
        <end position="296"/>
    </location>
</feature>
<organism evidence="11 12">
    <name type="scientific">Halteria grandinella</name>
    <dbReference type="NCBI Taxonomy" id="5974"/>
    <lineage>
        <taxon>Eukaryota</taxon>
        <taxon>Sar</taxon>
        <taxon>Alveolata</taxon>
        <taxon>Ciliophora</taxon>
        <taxon>Intramacronucleata</taxon>
        <taxon>Spirotrichea</taxon>
        <taxon>Stichotrichia</taxon>
        <taxon>Sporadotrichida</taxon>
        <taxon>Halteriidae</taxon>
        <taxon>Halteria</taxon>
    </lineage>
</organism>
<gene>
    <name evidence="11" type="ORF">FGO68_gene10183</name>
</gene>
<dbReference type="EMBL" id="RRYP01001852">
    <property type="protein sequence ID" value="TNV85411.1"/>
    <property type="molecule type" value="Genomic_DNA"/>
</dbReference>
<keyword evidence="7" id="KW-0804">Transcription</keyword>
<evidence type="ECO:0000256" key="6">
    <source>
        <dbReference type="ARBA" id="ARBA00023015"/>
    </source>
</evidence>